<protein>
    <recommendedName>
        <fullName evidence="3">Peptidase M12B domain-containing protein</fullName>
    </recommendedName>
</protein>
<organism evidence="1 2">
    <name type="scientific">Leptotrombidium deliense</name>
    <dbReference type="NCBI Taxonomy" id="299467"/>
    <lineage>
        <taxon>Eukaryota</taxon>
        <taxon>Metazoa</taxon>
        <taxon>Ecdysozoa</taxon>
        <taxon>Arthropoda</taxon>
        <taxon>Chelicerata</taxon>
        <taxon>Arachnida</taxon>
        <taxon>Acari</taxon>
        <taxon>Acariformes</taxon>
        <taxon>Trombidiformes</taxon>
        <taxon>Prostigmata</taxon>
        <taxon>Anystina</taxon>
        <taxon>Parasitengona</taxon>
        <taxon>Trombiculoidea</taxon>
        <taxon>Trombiculidae</taxon>
        <taxon>Leptotrombidium</taxon>
    </lineage>
</organism>
<dbReference type="Proteomes" id="UP000288716">
    <property type="component" value="Unassembled WGS sequence"/>
</dbReference>
<dbReference type="SUPFAM" id="SSF55486">
    <property type="entry name" value="Metalloproteases ('zincins'), catalytic domain"/>
    <property type="match status" value="1"/>
</dbReference>
<name>A0A443QD32_9ACAR</name>
<dbReference type="STRING" id="299467.A0A443QD32"/>
<dbReference type="Gene3D" id="3.40.390.10">
    <property type="entry name" value="Collagenase (Catalytic Domain)"/>
    <property type="match status" value="1"/>
</dbReference>
<proteinExistence type="predicted"/>
<dbReference type="GO" id="GO:0008237">
    <property type="term" value="F:metallopeptidase activity"/>
    <property type="evidence" value="ECO:0007669"/>
    <property type="project" value="InterPro"/>
</dbReference>
<evidence type="ECO:0000313" key="2">
    <source>
        <dbReference type="Proteomes" id="UP000288716"/>
    </source>
</evidence>
<comment type="caution">
    <text evidence="1">The sequence shown here is derived from an EMBL/GenBank/DDBJ whole genome shotgun (WGS) entry which is preliminary data.</text>
</comment>
<feature type="non-terminal residue" evidence="1">
    <location>
        <position position="1"/>
    </location>
</feature>
<dbReference type="EMBL" id="NCKV01058717">
    <property type="protein sequence ID" value="RWS00912.1"/>
    <property type="molecule type" value="Genomic_DNA"/>
</dbReference>
<feature type="non-terminal residue" evidence="1">
    <location>
        <position position="81"/>
    </location>
</feature>
<keyword evidence="2" id="KW-1185">Reference proteome</keyword>
<dbReference type="OrthoDB" id="2131567at2759"/>
<sequence>YCVKENFLYHYMVRDTSAIIIETKNFSMKGKIFSCFKNAKNSTFSRAEFLAALVTAHELGHSWGAQHDPDIEECSTSYRNG</sequence>
<accession>A0A443QD32</accession>
<evidence type="ECO:0008006" key="3">
    <source>
        <dbReference type="Google" id="ProtNLM"/>
    </source>
</evidence>
<gene>
    <name evidence="1" type="ORF">B4U80_14794</name>
</gene>
<dbReference type="InterPro" id="IPR024079">
    <property type="entry name" value="MetalloPept_cat_dom_sf"/>
</dbReference>
<evidence type="ECO:0000313" key="1">
    <source>
        <dbReference type="EMBL" id="RWS00912.1"/>
    </source>
</evidence>
<dbReference type="Pfam" id="PF13688">
    <property type="entry name" value="Reprolysin_5"/>
    <property type="match status" value="1"/>
</dbReference>
<dbReference type="AlphaFoldDB" id="A0A443QD32"/>
<dbReference type="VEuPathDB" id="VectorBase:LDEU014432"/>
<reference evidence="1 2" key="1">
    <citation type="journal article" date="2018" name="Gigascience">
        <title>Genomes of trombidid mites reveal novel predicted allergens and laterally-transferred genes associated with secondary metabolism.</title>
        <authorList>
            <person name="Dong X."/>
            <person name="Chaisiri K."/>
            <person name="Xia D."/>
            <person name="Armstrong S.D."/>
            <person name="Fang Y."/>
            <person name="Donnelly M.J."/>
            <person name="Kadowaki T."/>
            <person name="McGarry J.W."/>
            <person name="Darby A.C."/>
            <person name="Makepeace B.L."/>
        </authorList>
    </citation>
    <scope>NUCLEOTIDE SEQUENCE [LARGE SCALE GENOMIC DNA]</scope>
    <source>
        <strain evidence="1">UoL-UT</strain>
    </source>
</reference>